<gene>
    <name evidence="4" type="ORF">GEV33_008064</name>
</gene>
<feature type="repeat" description="ANK" evidence="3">
    <location>
        <begin position="5016"/>
        <end position="5048"/>
    </location>
</feature>
<dbReference type="EMBL" id="JABDTM020023992">
    <property type="protein sequence ID" value="KAH0814725.1"/>
    <property type="molecule type" value="Genomic_DNA"/>
</dbReference>
<dbReference type="SUPFAM" id="SSF48403">
    <property type="entry name" value="Ankyrin repeat"/>
    <property type="match status" value="13"/>
</dbReference>
<feature type="repeat" description="ANK" evidence="3">
    <location>
        <begin position="4790"/>
        <end position="4822"/>
    </location>
</feature>
<feature type="repeat" description="ANK" evidence="3">
    <location>
        <begin position="3885"/>
        <end position="3917"/>
    </location>
</feature>
<dbReference type="PROSITE" id="PS50297">
    <property type="entry name" value="ANK_REP_REGION"/>
    <property type="match status" value="37"/>
</dbReference>
<feature type="repeat" description="ANK" evidence="3">
    <location>
        <begin position="4430"/>
        <end position="4462"/>
    </location>
</feature>
<feature type="repeat" description="ANK" evidence="3">
    <location>
        <begin position="1521"/>
        <end position="1553"/>
    </location>
</feature>
<feature type="repeat" description="ANK" evidence="3">
    <location>
        <begin position="376"/>
        <end position="408"/>
    </location>
</feature>
<comment type="caution">
    <text evidence="4">The sequence shown here is derived from an EMBL/GenBank/DDBJ whole genome shotgun (WGS) entry which is preliminary data.</text>
</comment>
<dbReference type="Pfam" id="PF12796">
    <property type="entry name" value="Ank_2"/>
    <property type="match status" value="21"/>
</dbReference>
<dbReference type="PANTHER" id="PTHR24123:SF141">
    <property type="entry name" value="ANKYRIN 2, ISOFORM U"/>
    <property type="match status" value="1"/>
</dbReference>
<dbReference type="PROSITE" id="PS50088">
    <property type="entry name" value="ANK_REPEAT"/>
    <property type="match status" value="47"/>
</dbReference>
<feature type="repeat" description="ANK" evidence="3">
    <location>
        <begin position="409"/>
        <end position="441"/>
    </location>
</feature>
<feature type="repeat" description="ANK" evidence="3">
    <location>
        <begin position="2206"/>
        <end position="2238"/>
    </location>
</feature>
<feature type="repeat" description="ANK" evidence="3">
    <location>
        <begin position="4242"/>
        <end position="4274"/>
    </location>
</feature>
<dbReference type="InterPro" id="IPR051165">
    <property type="entry name" value="Multifunctional_ANK_Repeat"/>
</dbReference>
<feature type="repeat" description="ANK" evidence="3">
    <location>
        <begin position="3948"/>
        <end position="3980"/>
    </location>
</feature>
<dbReference type="PRINTS" id="PR01415">
    <property type="entry name" value="ANKYRIN"/>
</dbReference>
<feature type="repeat" description="ANK" evidence="3">
    <location>
        <begin position="1849"/>
        <end position="1881"/>
    </location>
</feature>
<feature type="repeat" description="ANK" evidence="3">
    <location>
        <begin position="2624"/>
        <end position="2656"/>
    </location>
</feature>
<dbReference type="InterPro" id="IPR027417">
    <property type="entry name" value="P-loop_NTPase"/>
</dbReference>
<dbReference type="PANTHER" id="PTHR24123">
    <property type="entry name" value="ANKYRIN REPEAT-CONTAINING"/>
    <property type="match status" value="1"/>
</dbReference>
<feature type="repeat" description="ANK" evidence="3">
    <location>
        <begin position="1649"/>
        <end position="1681"/>
    </location>
</feature>
<reference evidence="4" key="2">
    <citation type="submission" date="2021-08" db="EMBL/GenBank/DDBJ databases">
        <authorList>
            <person name="Eriksson T."/>
        </authorList>
    </citation>
    <scope>NUCLEOTIDE SEQUENCE</scope>
    <source>
        <strain evidence="4">Stoneville</strain>
        <tissue evidence="4">Whole head</tissue>
    </source>
</reference>
<feature type="repeat" description="ANK" evidence="3">
    <location>
        <begin position="54"/>
        <end position="86"/>
    </location>
</feature>
<evidence type="ECO:0000313" key="5">
    <source>
        <dbReference type="Proteomes" id="UP000719412"/>
    </source>
</evidence>
<reference evidence="4" key="1">
    <citation type="journal article" date="2020" name="J Insects Food Feed">
        <title>The yellow mealworm (Tenebrio molitor) genome: a resource for the emerging insects as food and feed industry.</title>
        <authorList>
            <person name="Eriksson T."/>
            <person name="Andere A."/>
            <person name="Kelstrup H."/>
            <person name="Emery V."/>
            <person name="Picard C."/>
        </authorList>
    </citation>
    <scope>NUCLEOTIDE SEQUENCE</scope>
    <source>
        <strain evidence="4">Stoneville</strain>
        <tissue evidence="4">Whole head</tissue>
    </source>
</reference>
<proteinExistence type="predicted"/>
<organism evidence="4 5">
    <name type="scientific">Tenebrio molitor</name>
    <name type="common">Yellow mealworm beetle</name>
    <dbReference type="NCBI Taxonomy" id="7067"/>
    <lineage>
        <taxon>Eukaryota</taxon>
        <taxon>Metazoa</taxon>
        <taxon>Ecdysozoa</taxon>
        <taxon>Arthropoda</taxon>
        <taxon>Hexapoda</taxon>
        <taxon>Insecta</taxon>
        <taxon>Pterygota</taxon>
        <taxon>Neoptera</taxon>
        <taxon>Endopterygota</taxon>
        <taxon>Coleoptera</taxon>
        <taxon>Polyphaga</taxon>
        <taxon>Cucujiformia</taxon>
        <taxon>Tenebrionidae</taxon>
        <taxon>Tenebrio</taxon>
    </lineage>
</organism>
<feature type="repeat" description="ANK" evidence="3">
    <location>
        <begin position="4275"/>
        <end position="4306"/>
    </location>
</feature>
<feature type="repeat" description="ANK" evidence="3">
    <location>
        <begin position="4116"/>
        <end position="4148"/>
    </location>
</feature>
<feature type="repeat" description="ANK" evidence="3">
    <location>
        <begin position="87"/>
        <end position="119"/>
    </location>
</feature>
<feature type="repeat" description="ANK" evidence="3">
    <location>
        <begin position="4463"/>
        <end position="4495"/>
    </location>
</feature>
<accession>A0A8J6HHG6</accession>
<dbReference type="Gene3D" id="3.40.50.300">
    <property type="entry name" value="P-loop containing nucleotide triphosphate hydrolases"/>
    <property type="match status" value="2"/>
</dbReference>
<sequence>MDSDFYTKRRKLVTVMFETREGLPPIFYAVYGNHKEIVLQLLEHSCKVNVQDSSGNTLLHIAVANGCQEIVKYLLKAGCNVNDQNNSGNTVLHLAAKSGSYGSCKILLEAGANQDILNCEVNPELAEGKEEELDILPSPEGGVIVLASEKGSAFHPLIISRLAVNASVDDTRGSHCKPSKAYDLFVIPLNIPDFLGNSILKFLHESNLIQVNGKDQDNSFTALHYACYGGNYDVVHYLLEVGVDVNGKAHNNWVVVEIRGVSERERQRGANSNQNDNNSVTPLHLDSSQKFSELIKLLVNHDADINALNGNNQTVRAMDDAEFFIKSGARLNLVDEFGKTPMEYAVGKVHKGGFENRGMLKKLQKLGADLDLPDDDGFRLLQKAAKAGDSDVVSYLLNSEMNVDSKTREGFPPIFYAVKGNHKEIVLQLLEHSCKVDVQDSSENTSLHVGVVNGCEEEFTPRYEATDFGKDYEYLIPAYYSLVFSLNDEIVDFKMSTNNKDMGDFDDVVMEIELKNGEQHVFALQLKHIVRPIAQIHLVTNNKKFSLKKYSKEFKEVKTNYNKSSSYNAPFQNFHFILFSNSVLEKHEEIGENWMRLEPIADGNKVNSDLLIRQFDDYFEKKFLNLGETDNGINFKLKCVQNDSPDKEFFQQFSFYTRQKHAKELEALIADTILKTFKYCSTSVVINYLKYFDQWCRREYGCLKLNKTDVRMKLAELLLTPHIQFPNLEELTTVPEEQSSLVLELFGIFDMIPFEKPPDIVLNKIWTIILEHYKRLSESITMEEIILMLDGNFVVGSDGKKNFPKYYTTRQVPKVLLSTKIFEEVDDLFVVSYSETTENVDTQFNINVIDVNKYLFLKQNENVSNYNPKQFKMSYLQKIQQNNEDINDKFLILARGGCTEEQFEKISSRNPLKNCHYVRFLDKEKVEWIESRGGIQKIQKYRLDSEEFKSDDFVKDVDVLTHFSNKINLICSEPGMGKSVMMQFLKMQYSSEFWVLSINLGEHSEFFKQKHNVKEILEHFLQIESVNSFVRKTAEIYFSKKQIIFLWDGFDELPGVCADSVIDSVKNLASEGYSQWLSARSDLRGNLESAFTTLNLSLTQFSQQDQRYYILKHLEEKYDPIKSIHIATKMSENISAYLNCGYFDYTGIPLLIHMFVEIYLRTPEDQMNDVLIITLTDMYDAFIRTRFNILFERAETDPENYYMRQIQEQYLDSQLPLYEIAAVKASFEEELFQSLNLNCDELMNEVEETEDSLGLIVRINDYGIPVFTHKTYEEFLTASWISKNYKDHLNLLVVLFQENHRNIRFMFDMILAKDSSVHLAILYRNLETLKLHEDQIKNCRDNAGRSALHLACSWGSTYPPVSVIENNVQEVSKISEKVIVCINSPITIYGQETSCFQIINFLLDHNCEVMEQDLLLGWNAFHYADRALFVGAINLLLKKVLIDREFLLNYNHIPTLLHYATFLCYDELFQLVDEIPYMEYELECKKINLLQIAAQSNNLHAVCRILKCTVYKNGLKTECEVASSTLNSAICHGNKEILSVLLENGAEVNGHENPPLVEAVIEDQMECFKKLLNVGANVDEFSDKGFSALIASARYNRKEFMKLLLKKGANINLTKMELTVVGFAVKHCPEMIPFLLEHNPDLNLQSETLGYTSLHVASELGSPDIIKYLLKHGADTRIKSKQLQTPLHIALAKGNRENALVLMEADPSVVDECCKLHQGYLCSPMSLAAKSNFPEIIQILCKLGADVNSAQCQLAPLHCASYYGVDACVLALIEAGASVNRLDANGSSSLHWSVKKPATLRLLLRNSADVNAKSKTGVTTLHLAANNGNIESAQELVKNGANLNAKDNKNRAPLYYCIQNGHYKVAKFLLDNGSTIEDGAELLCRAASSDFPDGISLLLERGVNVNAKEAKDGKTSLHCASIEGSNKCVKVLLDAGADPSCVDNFKCSPLMYSILCSKYNVAECLINAGSDLNLKCEGTTPLHVAASHGDIFSTILLVRHGADVNATDGNGFTPLHCVSGTKETVVKLQEILRENSEIQDKIYISYNGEDCAKELLQNGANVNQKEIMGCTPLHAACKMKHSNLIKIFLENGADINALNNMKQSPLHSCLAVGNIEDAELLLESGADLNITDVFGKTPLMCAMDWIHSEGIINLAILEQLVKLGANLDSPDQKTWTLLHRASNEGNTEVVKFLLKNGADTESKNFRGFTPLFLACAGNHKEIVALLLEKKCQTNVCNAEGVSPLLLAILKSDEDIIKLLLAAGSEITTQDDDGLTLLHKTCALGMYNKSKIFLEAGVKIDQVDNQGRTALHYAVYSQNLDLVQLLVNSGANVNDKDDQGVTALFYASSNGSNLTVAHQHISVMTYLIDNDADVNHKSGDNRTALFNSCHYGNYDTARYLIEKGAEINTTEESERLTPLHIAALMGHVEIVKLLLVFNADITIKNIAGDTAIVSVVANNNLEIAKLFAEEFTDNTTGNNNGISVENELDSEWQKAFFYAAQRGFLDILKFLHESNLAQINGKNPNKSSTALHYACYGGNYDVVHYLIEVGADVNAQTDDNSVPLYCASRCGHLDIVKFLVESKAELDLANSHGTTGLYSAAASGFLEIVQVLYENGAKIHVVDGDGDTPLHDAASNGHFLVVQYLVSKDADVNHKNKNGKTPLDLAVDEGHEEIAEFLRTKTFSFRDGAVDFGKDYEYLIPAYYSLVFSLDDEMVDFKMSTNNKDMGDFDDVVMEIELKNGEQHVFALQLKHIVRPIAQIHLVTNNKKFSLKKYSKEFIAVKTNYNKSRSYNAPFQNFHFILFSNSVLEKHEEIDENWTRLEPIADGKKINSDLLIKQFDDCFEKKFLNFGETDNGINFKLKCVQNNSPDDEFFQQFSFYTRQKHVKEIEALIADTILNTFKYCSTSVVINYLKYFDQWCRREYGCLKLTKTDVRVKLAELLLTPHIQFPNLEEFITVPEEQSSLVLELFGIFDMIPLAKPPEIVLNKIWTIILKHCKTIYSCSKSTTFSDLNNDLLKKNIELPLSAFGEAFDQIALKRFYVMLWHTGLVPLIVKIAKDTPEHEHILQAVKLCENKLNTKKFILVDDYNFEGINDWKIFRNLTDLTSFTDLYGSLIKQLSISLQGRESIFLKQFVEIDKRVSENITMEEIILMLDGNFVVGSDCKKNFPKYYSTRQIPKVLLSTKLFDKVDDLLVVSYSETTESVDTQFNINVIDVNKYLFLKQNENVSNYNPKQFKFSYLQKIQQNNQDINDKFLILARGGCTEEQLEKISSRNPLKNCHYVRFLDKEKVEWIESRGGIQKIQKYRLDNEEFKSDDFVKDVDVLSHFNNKINLICSEPGMGKSVMMQFLKMQYSSDFWILSINLGEHGAFFKQKHNVKNILDYFLEIEDANSFGRKTAELYFSKKQIIFLWDGFDELPGVCADPVIDAVKNLASEGYSQWLSARSDLRESLESAFDTLSLTLTQFSQQDQLYYILRYLNEKYDPIKSLQIATKMSENISAYLNCGYFDYTGIPLLIHMFVEIYLRTPEDQMNDVLIITLTDMYDEFIRTRFNILFERAEADSENYYMRQIQEQYLDSQLPLYEIAAVKASFEEELFQRLNLNCDELVNEVEESEDSLGLIVRINDHGKPVFTHKTYEEFLTASWLSKHYKDHLNLLVVLFQENHRNIRFMFDMILAKDSPVHLAVLYRNLEILKLHEAQIKHCRDSGGRSALHLACSWGSVYPPVKAIRNDTQEVDQASETITIRINSPIKSYEQDTLSLPIINFLLNKNCDILEEDHYLKWNSFHYADQALFVGAIDLMLEQVHIDREFLVNYNHIPTLVHYAAFSCLNELFELIDEIPYMKYNLEFIKINLLEVAANSNNLFAVCRILEYTIYKNVLKLESDVASSTLSSAVRFGNVQMLSVLLENGAKVNGHKKPPLIVAVVENSLQCFEKLLRAGANVDELSDEGHSALVASARFNRREFAKLLLENGADINHTSTDLTALDCAIQHNPQLVPFLVQYKPDLNRQSKKLGLTSLHVASEVGNPDIIKYLLEHGADAKIKSKQLLTPLHVALANGKRENALVLIEADLSVIDEPCQNDEGYLVTPVLLAANKNFPDIVGILCEYGVDVDSTQCTTSPLHTASYHGFDSCIVKLIEAGASVNRLDTQGESPLFCSVNHLTTLQLLLQNSADVNIKNQWGVTALHEAANVGKIESAEELIKAGANVNAKDNANRTSLFYSIEKKHYEMAKLLLDSGSTVDDGGELLCRAARSDFPDGISLLLERGVNVDAKDSRGKSALHDASLEGNSCVEALLKAGANPNLLDHSNLTPLMCSIISSKNDATERLIKSGAALNPRRDCRTPLHLACCFGDIFSTILLIKYGADVNASDEYGLTPLHHVSGNNQTAMLLQELLKEKSQDDEKIYISYNGEDCAKELLENGANVNQKNSMGYVPLHVACTDKISNLVKLFIEYGADVNALNSMNQSPLHICFTLGNVEDSDILLENGADLDIVDLFGKTPLEYVMHRMHLEGNTNFADLEKLVKLRANIFLPDETESMKLHKACFEGNAEMVRSLLDNGADPDGNSFEGIPPIFYACVGNHKETVGILLERRCQMNVYDDAEGVSLLILAVLSSDADIIKLLLASNTSIQADAGSALLRTACSLGMINKSKILLEAGVQTDRVDNRGCTALHYAITEKNFDLVQILVQHGAVIDQKSLSLAVETNRTEIVKLLVEKEQHLDFNANNLISIVLNANPKFFDLLEYLLKKGSDPNSSCGDVTNLGKACKIDCFDSVRCLLQNGANVNGRGAKGTTPLMLTYSNMDLRIATLLVSSGANVNQKDDQGWTALLYASHYGNLELVQFLHKSGADISLKNDVGSTALTEAHQHTSIIKYLLENGANINHKGALYLIENGADVNGVTEFEHFTPLHGAAFRGHVEIVKLLLSSNANLTIKSSVGTTPIVTAVDQNKLEVIKLFAQELRHLEATGNKNGILDNSELDAQWHKVFLRAAGLSFLDIVKYLHDNNLAPVNAKDQDNLFTALHYACYRGKCDVVHYLLENGADVNAQSCENGVPLLYASRNGYLEIVKLLVKGGAKLDIPNSHGNTGLYCAAASGFLEIVEFLYESGAKIHVVDADGDTPLHDAAFKGHLSTVKYLISKNAHVNHRDRNGKTALDLAVAQRNEEIATLLKANT</sequence>
<dbReference type="SMART" id="SM00248">
    <property type="entry name" value="ANK"/>
    <property type="match status" value="79"/>
</dbReference>
<dbReference type="InterPro" id="IPR002110">
    <property type="entry name" value="Ankyrin_rpt"/>
</dbReference>
<feature type="repeat" description="ANK" evidence="3">
    <location>
        <begin position="1912"/>
        <end position="1944"/>
    </location>
</feature>
<feature type="repeat" description="ANK" evidence="3">
    <location>
        <begin position="2558"/>
        <end position="2590"/>
    </location>
</feature>
<feature type="repeat" description="ANK" evidence="3">
    <location>
        <begin position="4180"/>
        <end position="4212"/>
    </location>
</feature>
<feature type="repeat" description="ANK" evidence="3">
    <location>
        <begin position="2305"/>
        <end position="2337"/>
    </location>
</feature>
<feature type="repeat" description="ANK" evidence="3">
    <location>
        <begin position="1977"/>
        <end position="2009"/>
    </location>
</feature>
<feature type="repeat" description="ANK" evidence="3">
    <location>
        <begin position="2068"/>
        <end position="2100"/>
    </location>
</feature>
<evidence type="ECO:0000256" key="3">
    <source>
        <dbReference type="PROSITE-ProRule" id="PRU00023"/>
    </source>
</evidence>
<feature type="repeat" description="ANK" evidence="3">
    <location>
        <begin position="5082"/>
        <end position="5114"/>
    </location>
</feature>
<feature type="repeat" description="ANK" evidence="3">
    <location>
        <begin position="21"/>
        <end position="53"/>
    </location>
</feature>
<name>A0A8J6HHG6_TENMO</name>
<feature type="repeat" description="ANK" evidence="3">
    <location>
        <begin position="2413"/>
        <end position="2445"/>
    </location>
</feature>
<feature type="repeat" description="ANK" evidence="3">
    <location>
        <begin position="2239"/>
        <end position="2271"/>
    </location>
</feature>
<feature type="repeat" description="ANK" evidence="3">
    <location>
        <begin position="218"/>
        <end position="250"/>
    </location>
</feature>
<feature type="repeat" description="ANK" evidence="3">
    <location>
        <begin position="2657"/>
        <end position="2677"/>
    </location>
</feature>
<feature type="repeat" description="ANK" evidence="3">
    <location>
        <begin position="2379"/>
        <end position="2411"/>
    </location>
</feature>
<feature type="repeat" description="ANK" evidence="3">
    <location>
        <begin position="2173"/>
        <end position="2205"/>
    </location>
</feature>
<feature type="repeat" description="ANK" evidence="3">
    <location>
        <begin position="4339"/>
        <end position="4371"/>
    </location>
</feature>
<feature type="repeat" description="ANK" evidence="3">
    <location>
        <begin position="278"/>
        <end position="310"/>
    </location>
</feature>
<feature type="repeat" description="ANK" evidence="3">
    <location>
        <begin position="4666"/>
        <end position="4698"/>
    </location>
</feature>
<feature type="repeat" description="ANK" evidence="3">
    <location>
        <begin position="2525"/>
        <end position="2557"/>
    </location>
</feature>
<protein>
    <submittedName>
        <fullName evidence="4">Uncharacterized protein</fullName>
    </submittedName>
</protein>
<keyword evidence="1" id="KW-0677">Repeat</keyword>
<feature type="repeat" description="ANK" evidence="3">
    <location>
        <begin position="4013"/>
        <end position="4045"/>
    </location>
</feature>
<dbReference type="InterPro" id="IPR036770">
    <property type="entry name" value="Ankyrin_rpt-contain_sf"/>
</dbReference>
<dbReference type="Proteomes" id="UP000719412">
    <property type="component" value="Unassembled WGS sequence"/>
</dbReference>
<keyword evidence="5" id="KW-1185">Reference proteome</keyword>
<feature type="repeat" description="ANK" evidence="3">
    <location>
        <begin position="1816"/>
        <end position="1848"/>
    </location>
</feature>
<dbReference type="Pfam" id="PF13637">
    <property type="entry name" value="Ank_4"/>
    <property type="match status" value="3"/>
</dbReference>
<dbReference type="Pfam" id="PF00023">
    <property type="entry name" value="Ank"/>
    <property type="match status" value="2"/>
</dbReference>
<evidence type="ECO:0000256" key="2">
    <source>
        <dbReference type="ARBA" id="ARBA00023043"/>
    </source>
</evidence>
<feature type="repeat" description="ANK" evidence="3">
    <location>
        <begin position="2272"/>
        <end position="2304"/>
    </location>
</feature>
<feature type="repeat" description="ANK" evidence="3">
    <location>
        <begin position="2101"/>
        <end position="2133"/>
    </location>
</feature>
<feature type="repeat" description="ANK" evidence="3">
    <location>
        <begin position="4903"/>
        <end position="4935"/>
    </location>
</feature>
<feature type="repeat" description="ANK" evidence="3">
    <location>
        <begin position="5115"/>
        <end position="5147"/>
    </location>
</feature>
<feature type="repeat" description="ANK" evidence="3">
    <location>
        <begin position="5049"/>
        <end position="5081"/>
    </location>
</feature>
<feature type="repeat" description="ANK" evidence="3">
    <location>
        <begin position="4535"/>
        <end position="4567"/>
    </location>
</feature>
<dbReference type="Gene3D" id="1.25.40.20">
    <property type="entry name" value="Ankyrin repeat-containing domain"/>
    <property type="match status" value="24"/>
</dbReference>
<keyword evidence="2 3" id="KW-0040">ANK repeat</keyword>
<feature type="repeat" description="ANK" evidence="3">
    <location>
        <begin position="4823"/>
        <end position="4855"/>
    </location>
</feature>
<feature type="repeat" description="ANK" evidence="3">
    <location>
        <begin position="1584"/>
        <end position="1616"/>
    </location>
</feature>
<feature type="repeat" description="ANK" evidence="3">
    <location>
        <begin position="2591"/>
        <end position="2623"/>
    </location>
</feature>
<evidence type="ECO:0000313" key="4">
    <source>
        <dbReference type="EMBL" id="KAH0814725.1"/>
    </source>
</evidence>
<evidence type="ECO:0000256" key="1">
    <source>
        <dbReference type="ARBA" id="ARBA00022737"/>
    </source>
</evidence>